<feature type="region of interest" description="Disordered" evidence="7">
    <location>
        <begin position="384"/>
        <end position="404"/>
    </location>
</feature>
<dbReference type="PROSITE" id="PS50109">
    <property type="entry name" value="HIS_KIN"/>
    <property type="match status" value="1"/>
</dbReference>
<evidence type="ECO:0000256" key="4">
    <source>
        <dbReference type="ARBA" id="ARBA00022679"/>
    </source>
</evidence>
<name>A0A7W6S231_9PROT</name>
<keyword evidence="10" id="KW-1185">Reference proteome</keyword>
<dbReference type="Pfam" id="PF02518">
    <property type="entry name" value="HATPase_c"/>
    <property type="match status" value="1"/>
</dbReference>
<dbReference type="SUPFAM" id="SSF47384">
    <property type="entry name" value="Homodimeric domain of signal transducing histidine kinase"/>
    <property type="match status" value="1"/>
</dbReference>
<dbReference type="PRINTS" id="PR00344">
    <property type="entry name" value="BCTRLSENSOR"/>
</dbReference>
<dbReference type="InterPro" id="IPR003594">
    <property type="entry name" value="HATPase_dom"/>
</dbReference>
<feature type="domain" description="Histidine kinase" evidence="8">
    <location>
        <begin position="162"/>
        <end position="386"/>
    </location>
</feature>
<dbReference type="EMBL" id="JACIGI010000038">
    <property type="protein sequence ID" value="MBB4287481.1"/>
    <property type="molecule type" value="Genomic_DNA"/>
</dbReference>
<dbReference type="Gene3D" id="1.10.287.130">
    <property type="match status" value="1"/>
</dbReference>
<dbReference type="EC" id="2.7.13.3" evidence="2"/>
<evidence type="ECO:0000313" key="10">
    <source>
        <dbReference type="Proteomes" id="UP000555728"/>
    </source>
</evidence>
<keyword evidence="4" id="KW-0808">Transferase</keyword>
<dbReference type="InterPro" id="IPR036890">
    <property type="entry name" value="HATPase_C_sf"/>
</dbReference>
<comment type="catalytic activity">
    <reaction evidence="1">
        <text>ATP + protein L-histidine = ADP + protein N-phospho-L-histidine.</text>
        <dbReference type="EC" id="2.7.13.3"/>
    </reaction>
</comment>
<proteinExistence type="predicted"/>
<comment type="caution">
    <text evidence="9">The sequence shown here is derived from an EMBL/GenBank/DDBJ whole genome shotgun (WGS) entry which is preliminary data.</text>
</comment>
<dbReference type="Gene3D" id="3.30.450.20">
    <property type="entry name" value="PAS domain"/>
    <property type="match status" value="1"/>
</dbReference>
<evidence type="ECO:0000256" key="2">
    <source>
        <dbReference type="ARBA" id="ARBA00012438"/>
    </source>
</evidence>
<evidence type="ECO:0000313" key="9">
    <source>
        <dbReference type="EMBL" id="MBB4287481.1"/>
    </source>
</evidence>
<dbReference type="Pfam" id="PF08448">
    <property type="entry name" value="PAS_4"/>
    <property type="match status" value="1"/>
</dbReference>
<dbReference type="SUPFAM" id="SSF55785">
    <property type="entry name" value="PYP-like sensor domain (PAS domain)"/>
    <property type="match status" value="1"/>
</dbReference>
<dbReference type="Pfam" id="PF00512">
    <property type="entry name" value="HisKA"/>
    <property type="match status" value="1"/>
</dbReference>
<evidence type="ECO:0000256" key="6">
    <source>
        <dbReference type="ARBA" id="ARBA00023012"/>
    </source>
</evidence>
<dbReference type="RefSeq" id="WP_184437266.1">
    <property type="nucleotide sequence ID" value="NZ_JACIGI010000038.1"/>
</dbReference>
<accession>A0A7W6S231</accession>
<keyword evidence="3" id="KW-0597">Phosphoprotein</keyword>
<sequence>MTSAHNRQRIQPAPAGNDDLGLAVDPAALLEALALPVYVKDTALAFRACNTLFAETVMGLPRAGLLGRRVRDLVPGAAADAHETRDRALLAEGGVQVYETTVRYADGTRTRARFRKRVLHARDGTVAGLVGLIQDIAAETALTHARQAAEQANAAKDRFLMHMSHQLRTPLNSVIGYAEALEMGVAGPLSAAQRAYLDSIVSAGRHMESVFAVVLDVAHQSDPLHRAAAGPRAPHTLCAEAVGRALPQATAAGITLSLHDDPALSDLRLRLDEQALRHSLDALLANALAFTAPGGRITLSTRLDRDGLAFEVADSGGNHPGERVRAILDPVHHPARPETAGVLDLPGSGVGLTIVKTLVSALGGTFTVDSVPGRGTTATVRLPATRLEPGSGDDAPTPTATPAG</sequence>
<dbReference type="SMART" id="SM00387">
    <property type="entry name" value="HATPase_c"/>
    <property type="match status" value="1"/>
</dbReference>
<dbReference type="SMART" id="SM00388">
    <property type="entry name" value="HisKA"/>
    <property type="match status" value="1"/>
</dbReference>
<dbReference type="GO" id="GO:0000155">
    <property type="term" value="F:phosphorelay sensor kinase activity"/>
    <property type="evidence" value="ECO:0007669"/>
    <property type="project" value="InterPro"/>
</dbReference>
<evidence type="ECO:0000259" key="8">
    <source>
        <dbReference type="PROSITE" id="PS50109"/>
    </source>
</evidence>
<dbReference type="NCBIfam" id="TIGR00229">
    <property type="entry name" value="sensory_box"/>
    <property type="match status" value="1"/>
</dbReference>
<dbReference type="InterPro" id="IPR003661">
    <property type="entry name" value="HisK_dim/P_dom"/>
</dbReference>
<evidence type="ECO:0000256" key="1">
    <source>
        <dbReference type="ARBA" id="ARBA00000085"/>
    </source>
</evidence>
<evidence type="ECO:0000256" key="3">
    <source>
        <dbReference type="ARBA" id="ARBA00022553"/>
    </source>
</evidence>
<evidence type="ECO:0000256" key="5">
    <source>
        <dbReference type="ARBA" id="ARBA00022777"/>
    </source>
</evidence>
<dbReference type="PANTHER" id="PTHR43711:SF26">
    <property type="entry name" value="SENSOR HISTIDINE KINASE RCSC"/>
    <property type="match status" value="1"/>
</dbReference>
<dbReference type="PANTHER" id="PTHR43711">
    <property type="entry name" value="TWO-COMPONENT HISTIDINE KINASE"/>
    <property type="match status" value="1"/>
</dbReference>
<dbReference type="CDD" id="cd00082">
    <property type="entry name" value="HisKA"/>
    <property type="match status" value="1"/>
</dbReference>
<dbReference type="InterPro" id="IPR035965">
    <property type="entry name" value="PAS-like_dom_sf"/>
</dbReference>
<reference evidence="9 10" key="1">
    <citation type="submission" date="2020-08" db="EMBL/GenBank/DDBJ databases">
        <title>Genome sequencing of Purple Non-Sulfur Bacteria from various extreme environments.</title>
        <authorList>
            <person name="Mayer M."/>
        </authorList>
    </citation>
    <scope>NUCLEOTIDE SEQUENCE [LARGE SCALE GENOMIC DNA]</scope>
    <source>
        <strain evidence="9 10">JA135</strain>
    </source>
</reference>
<dbReference type="InterPro" id="IPR005467">
    <property type="entry name" value="His_kinase_dom"/>
</dbReference>
<dbReference type="InterPro" id="IPR013656">
    <property type="entry name" value="PAS_4"/>
</dbReference>
<keyword evidence="5" id="KW-0418">Kinase</keyword>
<keyword evidence="6" id="KW-0902">Two-component regulatory system</keyword>
<dbReference type="AlphaFoldDB" id="A0A7W6S231"/>
<organism evidence="9 10">
    <name type="scientific">Roseospira goensis</name>
    <dbReference type="NCBI Taxonomy" id="391922"/>
    <lineage>
        <taxon>Bacteria</taxon>
        <taxon>Pseudomonadati</taxon>
        <taxon>Pseudomonadota</taxon>
        <taxon>Alphaproteobacteria</taxon>
        <taxon>Rhodospirillales</taxon>
        <taxon>Rhodospirillaceae</taxon>
        <taxon>Roseospira</taxon>
    </lineage>
</organism>
<dbReference type="Gene3D" id="3.30.565.10">
    <property type="entry name" value="Histidine kinase-like ATPase, C-terminal domain"/>
    <property type="match status" value="1"/>
</dbReference>
<dbReference type="CDD" id="cd00130">
    <property type="entry name" value="PAS"/>
    <property type="match status" value="1"/>
</dbReference>
<dbReference type="SUPFAM" id="SSF55874">
    <property type="entry name" value="ATPase domain of HSP90 chaperone/DNA topoisomerase II/histidine kinase"/>
    <property type="match status" value="1"/>
</dbReference>
<dbReference type="InterPro" id="IPR004358">
    <property type="entry name" value="Sig_transdc_His_kin-like_C"/>
</dbReference>
<evidence type="ECO:0000256" key="7">
    <source>
        <dbReference type="SAM" id="MobiDB-lite"/>
    </source>
</evidence>
<dbReference type="InterPro" id="IPR000014">
    <property type="entry name" value="PAS"/>
</dbReference>
<protein>
    <recommendedName>
        <fullName evidence="2">histidine kinase</fullName>
        <ecNumber evidence="2">2.7.13.3</ecNumber>
    </recommendedName>
</protein>
<dbReference type="InterPro" id="IPR050736">
    <property type="entry name" value="Sensor_HK_Regulatory"/>
</dbReference>
<dbReference type="InterPro" id="IPR036097">
    <property type="entry name" value="HisK_dim/P_sf"/>
</dbReference>
<dbReference type="Proteomes" id="UP000555728">
    <property type="component" value="Unassembled WGS sequence"/>
</dbReference>
<gene>
    <name evidence="9" type="ORF">GGD88_003230</name>
</gene>